<proteinExistence type="predicted"/>
<protein>
    <submittedName>
        <fullName evidence="5">Unannotated protein</fullName>
    </submittedName>
</protein>
<reference evidence="5" key="1">
    <citation type="submission" date="2020-05" db="EMBL/GenBank/DDBJ databases">
        <authorList>
            <person name="Chiriac C."/>
            <person name="Salcher M."/>
            <person name="Ghai R."/>
            <person name="Kavagutti S V."/>
        </authorList>
    </citation>
    <scope>NUCLEOTIDE SEQUENCE</scope>
</reference>
<evidence type="ECO:0000256" key="1">
    <source>
        <dbReference type="ARBA" id="ARBA00022448"/>
    </source>
</evidence>
<dbReference type="EMBL" id="CAFBQV010000082">
    <property type="protein sequence ID" value="CAB5064293.1"/>
    <property type="molecule type" value="Genomic_DNA"/>
</dbReference>
<dbReference type="InterPro" id="IPR003593">
    <property type="entry name" value="AAA+_ATPase"/>
</dbReference>
<dbReference type="AlphaFoldDB" id="A0A6J7UE95"/>
<dbReference type="PANTHER" id="PTHR42781:SF9">
    <property type="entry name" value="AMINO ACID ABC TRANSPORTER, ATP-BINDING PROTEIN-RELATED"/>
    <property type="match status" value="1"/>
</dbReference>
<gene>
    <name evidence="5" type="ORF">UFOPK4345_00641</name>
</gene>
<organism evidence="5">
    <name type="scientific">freshwater metagenome</name>
    <dbReference type="NCBI Taxonomy" id="449393"/>
    <lineage>
        <taxon>unclassified sequences</taxon>
        <taxon>metagenomes</taxon>
        <taxon>ecological metagenomes</taxon>
    </lineage>
</organism>
<evidence type="ECO:0000313" key="5">
    <source>
        <dbReference type="EMBL" id="CAB5064293.1"/>
    </source>
</evidence>
<sequence>MTLRLDGSVNLGTFTLKCKIASENEIIAITGSNGVGKTTLLRVLAGLVKLTTGSLVIDDRMIDDAETDEFVQAHQRNVSMVFQNETLLPFLSVRDNIAFPLRMSGMSRSQSREVASDAISSHGLSKLADLMPKDLSGGQAQRVALVRAFVGAPKIVLLDEPLSALDENARPELRKFLREKLSAISGYKFVVTHDRQDVEQICDREIHLN</sequence>
<dbReference type="InterPro" id="IPR050093">
    <property type="entry name" value="ABC_SmlMolc_Importer"/>
</dbReference>
<dbReference type="SMART" id="SM00382">
    <property type="entry name" value="AAA"/>
    <property type="match status" value="1"/>
</dbReference>
<feature type="domain" description="ABC transporter" evidence="4">
    <location>
        <begin position="3"/>
        <end position="209"/>
    </location>
</feature>
<evidence type="ECO:0000256" key="3">
    <source>
        <dbReference type="ARBA" id="ARBA00022840"/>
    </source>
</evidence>
<dbReference type="InterPro" id="IPR003439">
    <property type="entry name" value="ABC_transporter-like_ATP-bd"/>
</dbReference>
<dbReference type="SUPFAM" id="SSF52540">
    <property type="entry name" value="P-loop containing nucleoside triphosphate hydrolases"/>
    <property type="match status" value="1"/>
</dbReference>
<name>A0A6J7UE95_9ZZZZ</name>
<keyword evidence="2" id="KW-0547">Nucleotide-binding</keyword>
<keyword evidence="1" id="KW-0813">Transport</keyword>
<dbReference type="PANTHER" id="PTHR42781">
    <property type="entry name" value="SPERMIDINE/PUTRESCINE IMPORT ATP-BINDING PROTEIN POTA"/>
    <property type="match status" value="1"/>
</dbReference>
<evidence type="ECO:0000259" key="4">
    <source>
        <dbReference type="PROSITE" id="PS50893"/>
    </source>
</evidence>
<dbReference type="GO" id="GO:0016887">
    <property type="term" value="F:ATP hydrolysis activity"/>
    <property type="evidence" value="ECO:0007669"/>
    <property type="project" value="InterPro"/>
</dbReference>
<dbReference type="Pfam" id="PF00005">
    <property type="entry name" value="ABC_tran"/>
    <property type="match status" value="1"/>
</dbReference>
<dbReference type="GO" id="GO:0005524">
    <property type="term" value="F:ATP binding"/>
    <property type="evidence" value="ECO:0007669"/>
    <property type="project" value="UniProtKB-KW"/>
</dbReference>
<evidence type="ECO:0000256" key="2">
    <source>
        <dbReference type="ARBA" id="ARBA00022741"/>
    </source>
</evidence>
<dbReference type="PROSITE" id="PS00211">
    <property type="entry name" value="ABC_TRANSPORTER_1"/>
    <property type="match status" value="1"/>
</dbReference>
<keyword evidence="3" id="KW-0067">ATP-binding</keyword>
<dbReference type="Gene3D" id="3.40.50.300">
    <property type="entry name" value="P-loop containing nucleotide triphosphate hydrolases"/>
    <property type="match status" value="1"/>
</dbReference>
<dbReference type="InterPro" id="IPR027417">
    <property type="entry name" value="P-loop_NTPase"/>
</dbReference>
<dbReference type="PROSITE" id="PS50893">
    <property type="entry name" value="ABC_TRANSPORTER_2"/>
    <property type="match status" value="1"/>
</dbReference>
<dbReference type="InterPro" id="IPR017871">
    <property type="entry name" value="ABC_transporter-like_CS"/>
</dbReference>
<accession>A0A6J7UE95</accession>